<organism evidence="1 2">
    <name type="scientific">Sodalis ligni</name>
    <dbReference type="NCBI Taxonomy" id="2697027"/>
    <lineage>
        <taxon>Bacteria</taxon>
        <taxon>Pseudomonadati</taxon>
        <taxon>Pseudomonadota</taxon>
        <taxon>Gammaproteobacteria</taxon>
        <taxon>Enterobacterales</taxon>
        <taxon>Bruguierivoracaceae</taxon>
        <taxon>Sodalis</taxon>
    </lineage>
</organism>
<dbReference type="AlphaFoldDB" id="A0A4R1N7N5"/>
<proteinExistence type="predicted"/>
<accession>A0A4R1N7N5</accession>
<evidence type="ECO:0000313" key="1">
    <source>
        <dbReference type="EMBL" id="TCL03182.1"/>
    </source>
</evidence>
<dbReference type="Proteomes" id="UP000294555">
    <property type="component" value="Unassembled WGS sequence"/>
</dbReference>
<dbReference type="RefSeq" id="WP_165934124.1">
    <property type="nucleotide sequence ID" value="NZ_SJOI01000001.1"/>
</dbReference>
<comment type="caution">
    <text evidence="1">The sequence shown here is derived from an EMBL/GenBank/DDBJ whole genome shotgun (WGS) entry which is preliminary data.</text>
</comment>
<reference evidence="1 2" key="1">
    <citation type="submission" date="2019-02" db="EMBL/GenBank/DDBJ databases">
        <title>Investigation of anaerobic lignin degradation for improved lignocellulosic biofuels.</title>
        <authorList>
            <person name="Deangelis K."/>
        </authorList>
    </citation>
    <scope>NUCLEOTIDE SEQUENCE [LARGE SCALE GENOMIC DNA]</scope>
    <source>
        <strain evidence="1 2">159R</strain>
    </source>
</reference>
<gene>
    <name evidence="1" type="ORF">EZJ58_1234</name>
</gene>
<keyword evidence="2" id="KW-1185">Reference proteome</keyword>
<sequence>MEPQRGSLPATAWKTGPLPINAPAHNSGIPPVYSWAAASVRFSGNR</sequence>
<protein>
    <submittedName>
        <fullName evidence="1">Uncharacterized protein</fullName>
    </submittedName>
</protein>
<dbReference type="EMBL" id="SJOI01000001">
    <property type="protein sequence ID" value="TCL03182.1"/>
    <property type="molecule type" value="Genomic_DNA"/>
</dbReference>
<name>A0A4R1N7N5_9GAMM</name>
<evidence type="ECO:0000313" key="2">
    <source>
        <dbReference type="Proteomes" id="UP000294555"/>
    </source>
</evidence>